<organism evidence="1 2">
    <name type="scientific">Melastoma candidum</name>
    <dbReference type="NCBI Taxonomy" id="119954"/>
    <lineage>
        <taxon>Eukaryota</taxon>
        <taxon>Viridiplantae</taxon>
        <taxon>Streptophyta</taxon>
        <taxon>Embryophyta</taxon>
        <taxon>Tracheophyta</taxon>
        <taxon>Spermatophyta</taxon>
        <taxon>Magnoliopsida</taxon>
        <taxon>eudicotyledons</taxon>
        <taxon>Gunneridae</taxon>
        <taxon>Pentapetalae</taxon>
        <taxon>rosids</taxon>
        <taxon>malvids</taxon>
        <taxon>Myrtales</taxon>
        <taxon>Melastomataceae</taxon>
        <taxon>Melastomatoideae</taxon>
        <taxon>Melastomateae</taxon>
        <taxon>Melastoma</taxon>
    </lineage>
</organism>
<keyword evidence="2" id="KW-1185">Reference proteome</keyword>
<proteinExistence type="predicted"/>
<accession>A0ACB9RHS6</accession>
<reference evidence="2" key="1">
    <citation type="journal article" date="2023" name="Front. Plant Sci.">
        <title>Chromosomal-level genome assembly of Melastoma candidum provides insights into trichome evolution.</title>
        <authorList>
            <person name="Zhong Y."/>
            <person name="Wu W."/>
            <person name="Sun C."/>
            <person name="Zou P."/>
            <person name="Liu Y."/>
            <person name="Dai S."/>
            <person name="Zhou R."/>
        </authorList>
    </citation>
    <scope>NUCLEOTIDE SEQUENCE [LARGE SCALE GENOMIC DNA]</scope>
</reference>
<sequence length="114" mass="11995">MLNFSITLHVSSSSPIPARSSPLLPFYAATYSPPRNFSVTASSPPSSSSLSSSLVLLPPPSCFSRPACVSVGNMAELVRNAAGNGKDKPVVEHSRAFVEARSHEGEVPLEVTPE</sequence>
<name>A0ACB9RHS6_9MYRT</name>
<protein>
    <submittedName>
        <fullName evidence="1">Uncharacterized protein</fullName>
    </submittedName>
</protein>
<comment type="caution">
    <text evidence="1">The sequence shown here is derived from an EMBL/GenBank/DDBJ whole genome shotgun (WGS) entry which is preliminary data.</text>
</comment>
<evidence type="ECO:0000313" key="2">
    <source>
        <dbReference type="Proteomes" id="UP001057402"/>
    </source>
</evidence>
<dbReference type="Proteomes" id="UP001057402">
    <property type="component" value="Chromosome 4"/>
</dbReference>
<evidence type="ECO:0000313" key="1">
    <source>
        <dbReference type="EMBL" id="KAI4377987.1"/>
    </source>
</evidence>
<dbReference type="EMBL" id="CM042883">
    <property type="protein sequence ID" value="KAI4377987.1"/>
    <property type="molecule type" value="Genomic_DNA"/>
</dbReference>
<gene>
    <name evidence="1" type="ORF">MLD38_015534</name>
</gene>